<dbReference type="AlphaFoldDB" id="A0A2T5EIC6"/>
<evidence type="ECO:0000313" key="11">
    <source>
        <dbReference type="EMBL" id="PTP19731.1"/>
    </source>
</evidence>
<evidence type="ECO:0000259" key="10">
    <source>
        <dbReference type="PROSITE" id="PS50878"/>
    </source>
</evidence>
<keyword evidence="6 11" id="KW-0695">RNA-directed DNA polymerase</keyword>
<sequence>MMFKLYFKLSKKLELSRSRIESFSKNAPNMYKVYTIPKRTSGRRVIAHPSRELKVYQRALVEILASSFEPHHCSFAYRKQLSIKENALVHSRNSYLLKMDFSEFFNSIEPDMLFSAAKVRNIGLSDAEKRLVENLVFWNKTKSHNTKLVLSVGAPSSPLISNFIMFEFDRLMYEFSKNNSIVYTRYADDITFSTNRKNTLFDVPNEVNRVLSKFYDYRISINSTKTVFSSKAHNRHITGVTITNDGKLSIGRSRKRMISSLIHQFTLKKIDSCDFSYLQGLLSFASHIEPSFIFSMKSKYGDEIITQIIKGDFS</sequence>
<dbReference type="PANTHER" id="PTHR34047">
    <property type="entry name" value="NUCLEAR INTRON MATURASE 1, MITOCHONDRIAL-RELATED"/>
    <property type="match status" value="1"/>
</dbReference>
<dbReference type="GO" id="GO:0003723">
    <property type="term" value="F:RNA binding"/>
    <property type="evidence" value="ECO:0007669"/>
    <property type="project" value="InterPro"/>
</dbReference>
<comment type="caution">
    <text evidence="11">The sequence shown here is derived from an EMBL/GenBank/DDBJ whole genome shotgun (WGS) entry which is preliminary data.</text>
</comment>
<feature type="domain" description="Reverse transcriptase" evidence="10">
    <location>
        <begin position="17"/>
        <end position="242"/>
    </location>
</feature>
<evidence type="ECO:0000256" key="7">
    <source>
        <dbReference type="ARBA" id="ARBA00023118"/>
    </source>
</evidence>
<dbReference type="InterPro" id="IPR043502">
    <property type="entry name" value="DNA/RNA_pol_sf"/>
</dbReference>
<evidence type="ECO:0000313" key="12">
    <source>
        <dbReference type="Proteomes" id="UP000244197"/>
    </source>
</evidence>
<keyword evidence="5" id="KW-0460">Magnesium</keyword>
<dbReference type="InterPro" id="IPR000477">
    <property type="entry name" value="RT_dom"/>
</dbReference>
<dbReference type="Pfam" id="PF00078">
    <property type="entry name" value="RVT_1"/>
    <property type="match status" value="1"/>
</dbReference>
<dbReference type="EC" id="2.7.7.49" evidence="1"/>
<evidence type="ECO:0000256" key="5">
    <source>
        <dbReference type="ARBA" id="ARBA00022842"/>
    </source>
</evidence>
<keyword evidence="2" id="KW-0808">Transferase</keyword>
<dbReference type="InterPro" id="IPR051083">
    <property type="entry name" value="GrpII_Intron_Splice-Mob/Def"/>
</dbReference>
<dbReference type="GO" id="GO:0051607">
    <property type="term" value="P:defense response to virus"/>
    <property type="evidence" value="ECO:0007669"/>
    <property type="project" value="UniProtKB-KW"/>
</dbReference>
<proteinExistence type="inferred from homology"/>
<comment type="catalytic activity">
    <reaction evidence="9">
        <text>DNA(n) + a 2'-deoxyribonucleoside 5'-triphosphate = DNA(n+1) + diphosphate</text>
        <dbReference type="Rhea" id="RHEA:22508"/>
        <dbReference type="Rhea" id="RHEA-COMP:17339"/>
        <dbReference type="Rhea" id="RHEA-COMP:17340"/>
        <dbReference type="ChEBI" id="CHEBI:33019"/>
        <dbReference type="ChEBI" id="CHEBI:61560"/>
        <dbReference type="ChEBI" id="CHEBI:173112"/>
        <dbReference type="EC" id="2.7.7.49"/>
    </reaction>
</comment>
<keyword evidence="7" id="KW-0051">Antiviral defense</keyword>
<accession>A0A2T5EIC6</accession>
<evidence type="ECO:0000256" key="2">
    <source>
        <dbReference type="ARBA" id="ARBA00022679"/>
    </source>
</evidence>
<dbReference type="EMBL" id="PIFK01000090">
    <property type="protein sequence ID" value="PTP19731.1"/>
    <property type="molecule type" value="Genomic_DNA"/>
</dbReference>
<evidence type="ECO:0000256" key="9">
    <source>
        <dbReference type="ARBA" id="ARBA00048173"/>
    </source>
</evidence>
<evidence type="ECO:0000256" key="8">
    <source>
        <dbReference type="ARBA" id="ARBA00034120"/>
    </source>
</evidence>
<dbReference type="PANTHER" id="PTHR34047:SF7">
    <property type="entry name" value="RNA-DIRECTED DNA POLYMERASE"/>
    <property type="match status" value="1"/>
</dbReference>
<dbReference type="GO" id="GO:0003964">
    <property type="term" value="F:RNA-directed DNA polymerase activity"/>
    <property type="evidence" value="ECO:0007669"/>
    <property type="project" value="UniProtKB-KW"/>
</dbReference>
<dbReference type="SUPFAM" id="SSF56672">
    <property type="entry name" value="DNA/RNA polymerases"/>
    <property type="match status" value="1"/>
</dbReference>
<keyword evidence="4" id="KW-0479">Metal-binding</keyword>
<dbReference type="CDD" id="cd03487">
    <property type="entry name" value="RT_Bac_retron_II"/>
    <property type="match status" value="1"/>
</dbReference>
<evidence type="ECO:0000256" key="3">
    <source>
        <dbReference type="ARBA" id="ARBA00022695"/>
    </source>
</evidence>
<dbReference type="NCBIfam" id="NF038233">
    <property type="entry name" value="retron_St85_RT"/>
    <property type="match status" value="1"/>
</dbReference>
<comment type="similarity">
    <text evidence="8">Belongs to the bacterial reverse transcriptase family.</text>
</comment>
<dbReference type="GO" id="GO:0046872">
    <property type="term" value="F:metal ion binding"/>
    <property type="evidence" value="ECO:0007669"/>
    <property type="project" value="UniProtKB-KW"/>
</dbReference>
<organism evidence="11 12">
    <name type="scientific">Vibrio splendidus</name>
    <dbReference type="NCBI Taxonomy" id="29497"/>
    <lineage>
        <taxon>Bacteria</taxon>
        <taxon>Pseudomonadati</taxon>
        <taxon>Pseudomonadota</taxon>
        <taxon>Gammaproteobacteria</taxon>
        <taxon>Vibrionales</taxon>
        <taxon>Vibrionaceae</taxon>
        <taxon>Vibrio</taxon>
    </lineage>
</organism>
<reference evidence="11 12" key="1">
    <citation type="submission" date="2017-11" db="EMBL/GenBank/DDBJ databases">
        <title>Population delineation of vibrios coincides with oyster pathogenicity.</title>
        <authorList>
            <person name="Bruto M."/>
            <person name="Labreuche Y."/>
            <person name="James A."/>
            <person name="Piel D."/>
            <person name="Chenivesse S."/>
            <person name="Petton B."/>
            <person name="Polz M.F."/>
            <person name="Le Roux F."/>
        </authorList>
    </citation>
    <scope>NUCLEOTIDE SEQUENCE [LARGE SCALE GENOMIC DNA]</scope>
    <source>
        <strain evidence="11 12">FF_144</strain>
    </source>
</reference>
<protein>
    <recommendedName>
        <fullName evidence="1">RNA-directed DNA polymerase</fullName>
        <ecNumber evidence="1">2.7.7.49</ecNumber>
    </recommendedName>
</protein>
<dbReference type="PROSITE" id="PS50878">
    <property type="entry name" value="RT_POL"/>
    <property type="match status" value="1"/>
</dbReference>
<name>A0A2T5EIC6_VIBSP</name>
<evidence type="ECO:0000256" key="6">
    <source>
        <dbReference type="ARBA" id="ARBA00022918"/>
    </source>
</evidence>
<dbReference type="Proteomes" id="UP000244197">
    <property type="component" value="Unassembled WGS sequence"/>
</dbReference>
<gene>
    <name evidence="11" type="ORF">CWO07_24565</name>
</gene>
<dbReference type="PRINTS" id="PR00866">
    <property type="entry name" value="RNADNAPOLMS"/>
</dbReference>
<evidence type="ECO:0000256" key="4">
    <source>
        <dbReference type="ARBA" id="ARBA00022723"/>
    </source>
</evidence>
<dbReference type="InterPro" id="IPR000123">
    <property type="entry name" value="Reverse_transcriptase_msDNA"/>
</dbReference>
<keyword evidence="3" id="KW-0548">Nucleotidyltransferase</keyword>
<evidence type="ECO:0000256" key="1">
    <source>
        <dbReference type="ARBA" id="ARBA00012493"/>
    </source>
</evidence>